<comment type="caution">
    <text evidence="1">The sequence shown here is derived from an EMBL/GenBank/DDBJ whole genome shotgun (WGS) entry which is preliminary data.</text>
</comment>
<dbReference type="Proteomes" id="UP000319499">
    <property type="component" value="Unassembled WGS sequence"/>
</dbReference>
<dbReference type="AlphaFoldDB" id="A0A563DAI6"/>
<evidence type="ECO:0000313" key="1">
    <source>
        <dbReference type="EMBL" id="TWP27079.1"/>
    </source>
</evidence>
<name>A0A563DAI6_9FLAO</name>
<evidence type="ECO:0000313" key="2">
    <source>
        <dbReference type="Proteomes" id="UP000319499"/>
    </source>
</evidence>
<proteinExistence type="predicted"/>
<gene>
    <name evidence="1" type="ORF">ETU09_08135</name>
</gene>
<dbReference type="EMBL" id="SELH01000024">
    <property type="protein sequence ID" value="TWP27079.1"/>
    <property type="molecule type" value="Genomic_DNA"/>
</dbReference>
<sequence>MPFKIYSINLYGKLKTTTNLGRGFGRVIPNIGVALLIIDAIELLIEVYEYDKNNNKVIFKGFGNGGSFGGGGASAIW</sequence>
<dbReference type="RefSeq" id="WP_146293027.1">
    <property type="nucleotide sequence ID" value="NZ_SELH01000024.1"/>
</dbReference>
<accession>A0A563DAI6</accession>
<keyword evidence="2" id="KW-1185">Reference proteome</keyword>
<reference evidence="1 2" key="1">
    <citation type="submission" date="2019-02" db="EMBL/GenBank/DDBJ databases">
        <title>Apibacter muscae sp. nov.: a novel member of the house fly microbiota.</title>
        <authorList>
            <person name="Park R."/>
        </authorList>
    </citation>
    <scope>NUCLEOTIDE SEQUENCE [LARGE SCALE GENOMIC DNA]</scope>
    <source>
        <strain evidence="1 2">AL1</strain>
    </source>
</reference>
<protein>
    <submittedName>
        <fullName evidence="1">Uncharacterized protein</fullName>
    </submittedName>
</protein>
<organism evidence="1 2">
    <name type="scientific">Apibacter muscae</name>
    <dbReference type="NCBI Taxonomy" id="2509004"/>
    <lineage>
        <taxon>Bacteria</taxon>
        <taxon>Pseudomonadati</taxon>
        <taxon>Bacteroidota</taxon>
        <taxon>Flavobacteriia</taxon>
        <taxon>Flavobacteriales</taxon>
        <taxon>Weeksellaceae</taxon>
        <taxon>Apibacter</taxon>
    </lineage>
</organism>